<name>A0A1H9XWH5_9PSEU</name>
<organism evidence="4 5">
    <name type="scientific">Lentzea flaviverrucosa</name>
    <dbReference type="NCBI Taxonomy" id="200379"/>
    <lineage>
        <taxon>Bacteria</taxon>
        <taxon>Bacillati</taxon>
        <taxon>Actinomycetota</taxon>
        <taxon>Actinomycetes</taxon>
        <taxon>Pseudonocardiales</taxon>
        <taxon>Pseudonocardiaceae</taxon>
        <taxon>Lentzea</taxon>
    </lineage>
</organism>
<evidence type="ECO:0000256" key="1">
    <source>
        <dbReference type="SAM" id="MobiDB-lite"/>
    </source>
</evidence>
<keyword evidence="3" id="KW-0732">Signal</keyword>
<dbReference type="SUPFAM" id="SSF117074">
    <property type="entry name" value="Hypothetical protein PA1324"/>
    <property type="match status" value="1"/>
</dbReference>
<keyword evidence="2" id="KW-1133">Transmembrane helix</keyword>
<feature type="chain" id="PRO_5011469129" evidence="3">
    <location>
        <begin position="29"/>
        <end position="575"/>
    </location>
</feature>
<feature type="compositionally biased region" description="Low complexity" evidence="1">
    <location>
        <begin position="31"/>
        <end position="82"/>
    </location>
</feature>
<feature type="region of interest" description="Disordered" evidence="1">
    <location>
        <begin position="25"/>
        <end position="89"/>
    </location>
</feature>
<evidence type="ECO:0000256" key="3">
    <source>
        <dbReference type="SAM" id="SignalP"/>
    </source>
</evidence>
<dbReference type="NCBIfam" id="TIGR01167">
    <property type="entry name" value="LPXTG_anchor"/>
    <property type="match status" value="1"/>
</dbReference>
<gene>
    <name evidence="4" type="ORF">SAMN05216195_120169</name>
</gene>
<feature type="transmembrane region" description="Helical" evidence="2">
    <location>
        <begin position="548"/>
        <end position="566"/>
    </location>
</feature>
<feature type="signal peptide" evidence="3">
    <location>
        <begin position="1"/>
        <end position="28"/>
    </location>
</feature>
<feature type="region of interest" description="Disordered" evidence="1">
    <location>
        <begin position="515"/>
        <end position="540"/>
    </location>
</feature>
<dbReference type="AlphaFoldDB" id="A0A1H9XWH5"/>
<evidence type="ECO:0000313" key="4">
    <source>
        <dbReference type="EMBL" id="SES50538.1"/>
    </source>
</evidence>
<dbReference type="GO" id="GO:0005975">
    <property type="term" value="P:carbohydrate metabolic process"/>
    <property type="evidence" value="ECO:0007669"/>
    <property type="project" value="UniProtKB-ARBA"/>
</dbReference>
<dbReference type="SUPFAM" id="SSF49478">
    <property type="entry name" value="Cna protein B-type domain"/>
    <property type="match status" value="1"/>
</dbReference>
<dbReference type="Gene3D" id="2.60.40.10">
    <property type="entry name" value="Immunoglobulins"/>
    <property type="match status" value="3"/>
</dbReference>
<dbReference type="InterPro" id="IPR013783">
    <property type="entry name" value="Ig-like_fold"/>
</dbReference>
<evidence type="ECO:0000313" key="5">
    <source>
        <dbReference type="Proteomes" id="UP000199028"/>
    </source>
</evidence>
<proteinExistence type="predicted"/>
<protein>
    <submittedName>
        <fullName evidence="4">LPXTG-motif cell wall anchor domain-containing protein</fullName>
    </submittedName>
</protein>
<keyword evidence="2" id="KW-0472">Membrane</keyword>
<evidence type="ECO:0000256" key="2">
    <source>
        <dbReference type="SAM" id="Phobius"/>
    </source>
</evidence>
<keyword evidence="5" id="KW-1185">Reference proteome</keyword>
<accession>A0A1H9XWH5</accession>
<reference evidence="5" key="1">
    <citation type="submission" date="2016-10" db="EMBL/GenBank/DDBJ databases">
        <authorList>
            <person name="Varghese N."/>
            <person name="Submissions S."/>
        </authorList>
    </citation>
    <scope>NUCLEOTIDE SEQUENCE [LARGE SCALE GENOMIC DNA]</scope>
    <source>
        <strain evidence="5">CGMCC 4.578</strain>
    </source>
</reference>
<dbReference type="EMBL" id="FOFT01000020">
    <property type="protein sequence ID" value="SES50538.1"/>
    <property type="molecule type" value="Genomic_DNA"/>
</dbReference>
<sequence length="575" mass="59566">MSRLLRSAGAVTLATALCLCTSTGPVLADDVPASAPTTTTGPPETTTSSSEPPSTTTSTPTTVPTTQTPESPSTVPSSETAVDPAAPRQELPDLQLTVWFGKPSYLGHETVTVHARVTNVGAVAEERAVITSTGDLSSHHWGRFSSPGEGVEPGQTTETSATGTVTTVDDVLRLVVTVHPAGAGQDANPADNTVSVSVPITFILGNFRGTFYGDRNGNHVMDSGEQLAGVRVHTSGGTPFTRRETVTGSAGGFEFTGLPVGTYGLGFPDSGWYVAPPNVEVDGIAVPDVLVRGTPRVDASLRASLAFERQAYQVGDVAHSVMSLTNTGELPLFELTAECSVNWDSGPSAVDTGPLTPGGPGVTLPAGHTQTFDIAVRVTENAYAVGYLQVDCETGSPPRVNGSVRTTAATRVPGGVAIRVEGALLLFKSKPLLGLPSGTSLPGVKVYLRDELSGAVVARAVTDMSSRFNFYDVPAGRYRLGVVGPWVIVWGGSVLARAGQNGPPPNYQDLHFVLPGPYQPDPDAEPPSGGEPAPPPGEEVLAQTGADVAWLALGGLLSLVTGAALVRRTRPARRR</sequence>
<dbReference type="Proteomes" id="UP000199028">
    <property type="component" value="Unassembled WGS sequence"/>
</dbReference>
<keyword evidence="2" id="KW-0812">Transmembrane</keyword>